<dbReference type="PANTHER" id="PTHR48063">
    <property type="entry name" value="LRR RECEPTOR-LIKE KINASE"/>
    <property type="match status" value="1"/>
</dbReference>
<proteinExistence type="predicted"/>
<dbReference type="Gene3D" id="3.80.10.10">
    <property type="entry name" value="Ribonuclease Inhibitor"/>
    <property type="match status" value="1"/>
</dbReference>
<keyword evidence="6" id="KW-1133">Transmembrane helix</keyword>
<evidence type="ECO:0000259" key="11">
    <source>
        <dbReference type="Pfam" id="PF08263"/>
    </source>
</evidence>
<feature type="domain" description="Leucine-rich repeat-containing N-terminal plant-type" evidence="11">
    <location>
        <begin position="28"/>
        <end position="67"/>
    </location>
</feature>
<evidence type="ECO:0000256" key="6">
    <source>
        <dbReference type="ARBA" id="ARBA00022989"/>
    </source>
</evidence>
<sequence length="217" mass="24628">MKRLLLCMWIWVLLALMESGRSMGCFEEERNALLNIKAAFNHPNGSSLRSWRDDDGNCCGWESVRCDNTTSRVIHLDLRNKRDWESGLTWPLVIDTSLFLPLDELQLLDLTGNFLSDLNGTLHLKKLKRLYLAGNWLERVPSLYKQTSADAQNLSSYQLEGVNLEVLDLSLNKLVNDALMDITRITSLKALDISFCELNASKLLKGTSVAMLSFITF</sequence>
<evidence type="ECO:0000256" key="5">
    <source>
        <dbReference type="ARBA" id="ARBA00022737"/>
    </source>
</evidence>
<keyword evidence="9" id="KW-0325">Glycoprotein</keyword>
<reference evidence="12" key="1">
    <citation type="submission" date="2013-07" db="EMBL/GenBank/DDBJ databases">
        <title>The genome of Eucalyptus grandis.</title>
        <authorList>
            <person name="Schmutz J."/>
            <person name="Hayes R."/>
            <person name="Myburg A."/>
            <person name="Tuskan G."/>
            <person name="Grattapaglia D."/>
            <person name="Rokhsar D.S."/>
        </authorList>
    </citation>
    <scope>NUCLEOTIDE SEQUENCE</scope>
    <source>
        <tissue evidence="12">Leaf extractions</tissue>
    </source>
</reference>
<evidence type="ECO:0000313" key="12">
    <source>
        <dbReference type="EMBL" id="KCW66242.1"/>
    </source>
</evidence>
<dbReference type="EMBL" id="KK198758">
    <property type="protein sequence ID" value="KCW66242.1"/>
    <property type="molecule type" value="Genomic_DNA"/>
</dbReference>
<dbReference type="InterPro" id="IPR046956">
    <property type="entry name" value="RLP23-like"/>
</dbReference>
<evidence type="ECO:0000256" key="7">
    <source>
        <dbReference type="ARBA" id="ARBA00023136"/>
    </source>
</evidence>
<dbReference type="AlphaFoldDB" id="A0A059BJ43"/>
<protein>
    <recommendedName>
        <fullName evidence="11">Leucine-rich repeat-containing N-terminal plant-type domain-containing protein</fullName>
    </recommendedName>
</protein>
<dbReference type="GO" id="GO:0016020">
    <property type="term" value="C:membrane"/>
    <property type="evidence" value="ECO:0007669"/>
    <property type="project" value="UniProtKB-SubCell"/>
</dbReference>
<keyword evidence="8" id="KW-0675">Receptor</keyword>
<evidence type="ECO:0000256" key="3">
    <source>
        <dbReference type="ARBA" id="ARBA00022692"/>
    </source>
</evidence>
<evidence type="ECO:0000256" key="2">
    <source>
        <dbReference type="ARBA" id="ARBA00022614"/>
    </source>
</evidence>
<evidence type="ECO:0000256" key="4">
    <source>
        <dbReference type="ARBA" id="ARBA00022729"/>
    </source>
</evidence>
<organism evidence="12">
    <name type="scientific">Eucalyptus grandis</name>
    <name type="common">Flooded gum</name>
    <dbReference type="NCBI Taxonomy" id="71139"/>
    <lineage>
        <taxon>Eukaryota</taxon>
        <taxon>Viridiplantae</taxon>
        <taxon>Streptophyta</taxon>
        <taxon>Embryophyta</taxon>
        <taxon>Tracheophyta</taxon>
        <taxon>Spermatophyta</taxon>
        <taxon>Magnoliopsida</taxon>
        <taxon>eudicotyledons</taxon>
        <taxon>Gunneridae</taxon>
        <taxon>Pentapetalae</taxon>
        <taxon>rosids</taxon>
        <taxon>malvids</taxon>
        <taxon>Myrtales</taxon>
        <taxon>Myrtaceae</taxon>
        <taxon>Myrtoideae</taxon>
        <taxon>Eucalypteae</taxon>
        <taxon>Eucalyptus</taxon>
    </lineage>
</organism>
<dbReference type="eggNOG" id="KOG0619">
    <property type="taxonomic scope" value="Eukaryota"/>
</dbReference>
<accession>A0A059BJ43</accession>
<evidence type="ECO:0000256" key="9">
    <source>
        <dbReference type="ARBA" id="ARBA00023180"/>
    </source>
</evidence>
<comment type="subcellular location">
    <subcellularLocation>
        <location evidence="1">Membrane</location>
        <topology evidence="1">Single-pass type I membrane protein</topology>
    </subcellularLocation>
</comment>
<dbReference type="InterPro" id="IPR032675">
    <property type="entry name" value="LRR_dom_sf"/>
</dbReference>
<dbReference type="PROSITE" id="PS51450">
    <property type="entry name" value="LRR"/>
    <property type="match status" value="2"/>
</dbReference>
<gene>
    <name evidence="12" type="ORF">EUGRSUZ_F00077</name>
</gene>
<dbReference type="Gramene" id="KCW66242">
    <property type="protein sequence ID" value="KCW66242"/>
    <property type="gene ID" value="EUGRSUZ_F00077"/>
</dbReference>
<keyword evidence="7" id="KW-0472">Membrane</keyword>
<feature type="signal peptide" evidence="10">
    <location>
        <begin position="1"/>
        <end position="22"/>
    </location>
</feature>
<dbReference type="OMA" id="MDITRIT"/>
<dbReference type="InterPro" id="IPR001611">
    <property type="entry name" value="Leu-rich_rpt"/>
</dbReference>
<keyword evidence="2" id="KW-0433">Leucine-rich repeat</keyword>
<dbReference type="PANTHER" id="PTHR48063:SF46">
    <property type="entry name" value="LEUCINE-RICH REPEAT-CONTAINING N-TERMINAL PLANT-TYPE DOMAIN-CONTAINING PROTEIN"/>
    <property type="match status" value="1"/>
</dbReference>
<dbReference type="eggNOG" id="KOG2028">
    <property type="taxonomic scope" value="Eukaryota"/>
</dbReference>
<keyword evidence="3" id="KW-0812">Transmembrane</keyword>
<name>A0A059BJ43_EUCGR</name>
<evidence type="ECO:0000256" key="8">
    <source>
        <dbReference type="ARBA" id="ARBA00023170"/>
    </source>
</evidence>
<dbReference type="SUPFAM" id="SSF52058">
    <property type="entry name" value="L domain-like"/>
    <property type="match status" value="1"/>
</dbReference>
<dbReference type="InterPro" id="IPR013210">
    <property type="entry name" value="LRR_N_plant-typ"/>
</dbReference>
<dbReference type="InParanoid" id="A0A059BJ43"/>
<keyword evidence="4 10" id="KW-0732">Signal</keyword>
<keyword evidence="5" id="KW-0677">Repeat</keyword>
<evidence type="ECO:0000256" key="1">
    <source>
        <dbReference type="ARBA" id="ARBA00004479"/>
    </source>
</evidence>
<dbReference type="Pfam" id="PF08263">
    <property type="entry name" value="LRRNT_2"/>
    <property type="match status" value="1"/>
</dbReference>
<feature type="chain" id="PRO_5001568475" description="Leucine-rich repeat-containing N-terminal plant-type domain-containing protein" evidence="10">
    <location>
        <begin position="23"/>
        <end position="217"/>
    </location>
</feature>
<evidence type="ECO:0000256" key="10">
    <source>
        <dbReference type="SAM" id="SignalP"/>
    </source>
</evidence>